<accession>A0A9X3PB72</accession>
<sequence length="255" mass="26903">MPHHLEAARIAAIVAAELAPASIGIALFGSVANGTDHPHSDIDLILAADGASGVQVKQVEGRMVTLTRKTPDDLAAAFTRPWEAVTAVAAWRAARILTDPQGTMHRLRTEAQAWTWDALAAEGDRWAAAALVGLAEEVHKVCGMLARGRARAAAANRAVLALQLGQPMAAAHRILVDSENDLWDALADAAGPAWARAWDDAAGVSGCDHERGCAAALELYRLATARLDTHLDGDDRAIVRTARDLAAATCTDKDH</sequence>
<dbReference type="Pfam" id="PF01909">
    <property type="entry name" value="NTP_transf_2"/>
    <property type="match status" value="1"/>
</dbReference>
<dbReference type="Proteomes" id="UP001146067">
    <property type="component" value="Unassembled WGS sequence"/>
</dbReference>
<dbReference type="InterPro" id="IPR043519">
    <property type="entry name" value="NT_sf"/>
</dbReference>
<dbReference type="AlphaFoldDB" id="A0A9X3PB72"/>
<dbReference type="CDD" id="cd05403">
    <property type="entry name" value="NT_KNTase_like"/>
    <property type="match status" value="1"/>
</dbReference>
<dbReference type="GO" id="GO:0016779">
    <property type="term" value="F:nucleotidyltransferase activity"/>
    <property type="evidence" value="ECO:0007669"/>
    <property type="project" value="InterPro"/>
</dbReference>
<proteinExistence type="predicted"/>
<evidence type="ECO:0000313" key="3">
    <source>
        <dbReference type="Proteomes" id="UP001146067"/>
    </source>
</evidence>
<dbReference type="InterPro" id="IPR002934">
    <property type="entry name" value="Polymerase_NTP_transf_dom"/>
</dbReference>
<dbReference type="EMBL" id="JAPZVP010000007">
    <property type="protein sequence ID" value="MDA1360135.1"/>
    <property type="molecule type" value="Genomic_DNA"/>
</dbReference>
<feature type="domain" description="Polymerase nucleotidyl transferase" evidence="1">
    <location>
        <begin position="18"/>
        <end position="51"/>
    </location>
</feature>
<name>A0A9X3PB72_9ACTN</name>
<dbReference type="RefSeq" id="WP_270110051.1">
    <property type="nucleotide sequence ID" value="NZ_JAPZVP010000007.1"/>
</dbReference>
<keyword evidence="3" id="KW-1185">Reference proteome</keyword>
<reference evidence="2" key="1">
    <citation type="submission" date="2022-12" db="EMBL/GenBank/DDBJ databases">
        <title>Gycomyces niveus sp.nov.,a novel actinomycete isolated from soil in Shouguan.</title>
        <authorList>
            <person name="Yang X."/>
        </authorList>
    </citation>
    <scope>NUCLEOTIDE SEQUENCE</scope>
    <source>
        <strain evidence="2">NEAU-A15</strain>
    </source>
</reference>
<evidence type="ECO:0000313" key="2">
    <source>
        <dbReference type="EMBL" id="MDA1360135.1"/>
    </source>
</evidence>
<protein>
    <submittedName>
        <fullName evidence="2">Nucleotidyltransferase domain-containing protein</fullName>
    </submittedName>
</protein>
<organism evidence="2 3">
    <name type="scientific">Glycomyces luteolus</name>
    <dbReference type="NCBI Taxonomy" id="2670330"/>
    <lineage>
        <taxon>Bacteria</taxon>
        <taxon>Bacillati</taxon>
        <taxon>Actinomycetota</taxon>
        <taxon>Actinomycetes</taxon>
        <taxon>Glycomycetales</taxon>
        <taxon>Glycomycetaceae</taxon>
        <taxon>Glycomyces</taxon>
    </lineage>
</organism>
<comment type="caution">
    <text evidence="2">The sequence shown here is derived from an EMBL/GenBank/DDBJ whole genome shotgun (WGS) entry which is preliminary data.</text>
</comment>
<gene>
    <name evidence="2" type="ORF">O1R50_10890</name>
</gene>
<dbReference type="Gene3D" id="3.30.460.10">
    <property type="entry name" value="Beta Polymerase, domain 2"/>
    <property type="match status" value="1"/>
</dbReference>
<dbReference type="SUPFAM" id="SSF81301">
    <property type="entry name" value="Nucleotidyltransferase"/>
    <property type="match status" value="1"/>
</dbReference>
<evidence type="ECO:0000259" key="1">
    <source>
        <dbReference type="Pfam" id="PF01909"/>
    </source>
</evidence>